<feature type="transmembrane region" description="Helical" evidence="1">
    <location>
        <begin position="228"/>
        <end position="249"/>
    </location>
</feature>
<organism evidence="2 3">
    <name type="scientific">Solanum stoloniferum</name>
    <dbReference type="NCBI Taxonomy" id="62892"/>
    <lineage>
        <taxon>Eukaryota</taxon>
        <taxon>Viridiplantae</taxon>
        <taxon>Streptophyta</taxon>
        <taxon>Embryophyta</taxon>
        <taxon>Tracheophyta</taxon>
        <taxon>Spermatophyta</taxon>
        <taxon>Magnoliopsida</taxon>
        <taxon>eudicotyledons</taxon>
        <taxon>Gunneridae</taxon>
        <taxon>Pentapetalae</taxon>
        <taxon>asterids</taxon>
        <taxon>lamiids</taxon>
        <taxon>Solanales</taxon>
        <taxon>Solanaceae</taxon>
        <taxon>Solanoideae</taxon>
        <taxon>Solaneae</taxon>
        <taxon>Solanum</taxon>
    </lineage>
</organism>
<feature type="non-terminal residue" evidence="2">
    <location>
        <position position="1"/>
    </location>
</feature>
<evidence type="ECO:0000256" key="1">
    <source>
        <dbReference type="SAM" id="Phobius"/>
    </source>
</evidence>
<evidence type="ECO:0000313" key="3">
    <source>
        <dbReference type="Proteomes" id="UP001627284"/>
    </source>
</evidence>
<keyword evidence="1" id="KW-0812">Transmembrane</keyword>
<evidence type="ECO:0000313" key="2">
    <source>
        <dbReference type="EMBL" id="KAL3368256.1"/>
    </source>
</evidence>
<feature type="transmembrane region" description="Helical" evidence="1">
    <location>
        <begin position="49"/>
        <end position="69"/>
    </location>
</feature>
<sequence>YAHKIDIIQTIGVCNTIYRNLEEICEFRNLQIETSSAVRKRSTINSMDSPFSPAIYLFIISFSFSFLLVSSSPNSSLGLDAISNGEAEHRDESGIIGRRHLMSFKETPIGTNITYDCSPSGPCVPCSYSEKKDEKYRCSETGYRIPFKCIEIKASSKEVNNNKGKKNRSALEDTYTAVRPHVMKHNEQALTSSVRQRNLLDDSSSSKSGIRTYITYRSCVLSINEEKLSVLGFEVIMLGFIVSGSTIYFRKRRAGAVSGAGPVRLPTSSRF</sequence>
<name>A0ABD2UI10_9SOLN</name>
<dbReference type="PANTHER" id="PTHR36336:SF1">
    <property type="entry name" value="OS09G0560400 PROTEIN"/>
    <property type="match status" value="1"/>
</dbReference>
<gene>
    <name evidence="2" type="ORF">AABB24_009240</name>
</gene>
<reference evidence="2 3" key="1">
    <citation type="submission" date="2024-05" db="EMBL/GenBank/DDBJ databases">
        <title>De novo assembly of an allotetraploid wild potato.</title>
        <authorList>
            <person name="Hosaka A.J."/>
        </authorList>
    </citation>
    <scope>NUCLEOTIDE SEQUENCE [LARGE SCALE GENOMIC DNA]</scope>
    <source>
        <tissue evidence="2">Young leaves</tissue>
    </source>
</reference>
<dbReference type="PANTHER" id="PTHR36336">
    <property type="entry name" value="OS09G0560400 PROTEIN"/>
    <property type="match status" value="1"/>
</dbReference>
<dbReference type="AlphaFoldDB" id="A0ABD2UI10"/>
<dbReference type="EMBL" id="JBJKTR010000005">
    <property type="protein sequence ID" value="KAL3368256.1"/>
    <property type="molecule type" value="Genomic_DNA"/>
</dbReference>
<keyword evidence="1" id="KW-0472">Membrane</keyword>
<protein>
    <submittedName>
        <fullName evidence="2">Uncharacterized protein</fullName>
    </submittedName>
</protein>
<accession>A0ABD2UI10</accession>
<keyword evidence="1" id="KW-1133">Transmembrane helix</keyword>
<comment type="caution">
    <text evidence="2">The sequence shown here is derived from an EMBL/GenBank/DDBJ whole genome shotgun (WGS) entry which is preliminary data.</text>
</comment>
<keyword evidence="3" id="KW-1185">Reference proteome</keyword>
<proteinExistence type="predicted"/>
<dbReference type="Proteomes" id="UP001627284">
    <property type="component" value="Unassembled WGS sequence"/>
</dbReference>